<evidence type="ECO:0000256" key="1">
    <source>
        <dbReference type="SAM" id="Phobius"/>
    </source>
</evidence>
<dbReference type="EMBL" id="JXSU01000007">
    <property type="protein sequence ID" value="KIS23033.1"/>
    <property type="molecule type" value="Genomic_DNA"/>
</dbReference>
<keyword evidence="1" id="KW-0472">Membrane</keyword>
<dbReference type="RefSeq" id="WP_043031716.1">
    <property type="nucleotide sequence ID" value="NZ_JXSU01000007.1"/>
</dbReference>
<evidence type="ECO:0000313" key="3">
    <source>
        <dbReference type="Proteomes" id="UP000032250"/>
    </source>
</evidence>
<feature type="transmembrane region" description="Helical" evidence="1">
    <location>
        <begin position="48"/>
        <end position="69"/>
    </location>
</feature>
<dbReference type="Proteomes" id="UP000032250">
    <property type="component" value="Unassembled WGS sequence"/>
</dbReference>
<sequence>MNCHGDNKGKHGTHKHSPLKHMLHMVICCGLPIVVVGLLPLISRISPSASGIIAKMVPFLCPIMMIAMIPMMFGGNKKSSCCNSENNKIDNIKLAELNKPEE</sequence>
<proteinExistence type="predicted"/>
<evidence type="ECO:0000313" key="2">
    <source>
        <dbReference type="EMBL" id="KIS23033.1"/>
    </source>
</evidence>
<keyword evidence="1" id="KW-1133">Transmembrane helix</keyword>
<accession>A0A0D0ZWI4</accession>
<gene>
    <name evidence="2" type="ORF">N495_05355</name>
</gene>
<name>A0A0D0ZWI4_CLOBO</name>
<comment type="caution">
    <text evidence="2">The sequence shown here is derived from an EMBL/GenBank/DDBJ whole genome shotgun (WGS) entry which is preliminary data.</text>
</comment>
<dbReference type="HOGENOM" id="CLU_168119_0_0_9"/>
<feature type="transmembrane region" description="Helical" evidence="1">
    <location>
        <begin position="21"/>
        <end position="42"/>
    </location>
</feature>
<reference evidence="2 3" key="1">
    <citation type="submission" date="2014-06" db="EMBL/GenBank/DDBJ databases">
        <title>Genome characterization of distinct group I Clostridium botulinum lineages.</title>
        <authorList>
            <person name="Giordani F."/>
            <person name="Anselmo A."/>
            <person name="Fillo S."/>
            <person name="Palozzi A.M."/>
            <person name="Fortunato A."/>
            <person name="Gentile B."/>
            <person name="Ciammaruconi A."/>
            <person name="Anniballi F."/>
            <person name="De Medici D."/>
            <person name="Lista F."/>
        </authorList>
    </citation>
    <scope>NUCLEOTIDE SEQUENCE [LARGE SCALE GENOMIC DNA]</scope>
    <source>
        <strain evidence="2 3">B2 450</strain>
    </source>
</reference>
<evidence type="ECO:0008006" key="4">
    <source>
        <dbReference type="Google" id="ProtNLM"/>
    </source>
</evidence>
<keyword evidence="1" id="KW-0812">Transmembrane</keyword>
<dbReference type="PATRIC" id="fig|1379739.3.peg.1398"/>
<protein>
    <recommendedName>
        <fullName evidence="4">DUF2933 domain-containing protein</fullName>
    </recommendedName>
</protein>
<organism evidence="2 3">
    <name type="scientific">Clostridium botulinum B2 450</name>
    <dbReference type="NCBI Taxonomy" id="1379739"/>
    <lineage>
        <taxon>Bacteria</taxon>
        <taxon>Bacillati</taxon>
        <taxon>Bacillota</taxon>
        <taxon>Clostridia</taxon>
        <taxon>Eubacteriales</taxon>
        <taxon>Clostridiaceae</taxon>
        <taxon>Clostridium</taxon>
    </lineage>
</organism>
<dbReference type="AlphaFoldDB" id="A0A0D0ZWI4"/>